<evidence type="ECO:0000313" key="3">
    <source>
        <dbReference type="Proteomes" id="UP001470230"/>
    </source>
</evidence>
<keyword evidence="3" id="KW-1185">Reference proteome</keyword>
<comment type="caution">
    <text evidence="2">The sequence shown here is derived from an EMBL/GenBank/DDBJ whole genome shotgun (WGS) entry which is preliminary data.</text>
</comment>
<name>A0ABR2JWK0_9EUKA</name>
<reference evidence="2 3" key="1">
    <citation type="submission" date="2024-04" db="EMBL/GenBank/DDBJ databases">
        <title>Tritrichomonas musculus Genome.</title>
        <authorList>
            <person name="Alves-Ferreira E."/>
            <person name="Grigg M."/>
            <person name="Lorenzi H."/>
            <person name="Galac M."/>
        </authorList>
    </citation>
    <scope>NUCLEOTIDE SEQUENCE [LARGE SCALE GENOMIC DNA]</scope>
    <source>
        <strain evidence="2 3">EAF2021</strain>
    </source>
</reference>
<feature type="compositionally biased region" description="Basic and acidic residues" evidence="1">
    <location>
        <begin position="254"/>
        <end position="277"/>
    </location>
</feature>
<feature type="compositionally biased region" description="Low complexity" evidence="1">
    <location>
        <begin position="359"/>
        <end position="373"/>
    </location>
</feature>
<sequence>MFQLQKVIIENIISNGNLKLQDEDMLLNFLIDLYEKDVTYGPLFEYVSEESLQKFIDVFDIEFMTNGIWKSICERILPTNKAGTSSFTIEGRRYTDDMKEFKHSTKPEVTTTGTGFTFRTSTSRTNTTSATGTTTTTTANPETTGFILRAATTNTTSAGTASFLFPTTTTTAAAASTTSASASAAIEGSQNMSSTSTTSYATRGFSFPITSDSIKPHPSKNQAPPAATTEAECTKEAKQTTQRNSLRKLTTPAENKRPDSETDEFYRTVPKQEEQEATKMQPFGFSGFSLSAKSSTASAKKHFGCLRDLAKAQIAEGQPEKSAATSSPSQHQSESPEVDADWNIPQKGKGNNPEASGKSNWNQSNWSQNANTNFSRESEQHLPFSSNNFDPSKFKFSSDTKPNPWGGKEPK</sequence>
<organism evidence="2 3">
    <name type="scientific">Tritrichomonas musculus</name>
    <dbReference type="NCBI Taxonomy" id="1915356"/>
    <lineage>
        <taxon>Eukaryota</taxon>
        <taxon>Metamonada</taxon>
        <taxon>Parabasalia</taxon>
        <taxon>Tritrichomonadida</taxon>
        <taxon>Tritrichomonadidae</taxon>
        <taxon>Tritrichomonas</taxon>
    </lineage>
</organism>
<dbReference type="Proteomes" id="UP001470230">
    <property type="component" value="Unassembled WGS sequence"/>
</dbReference>
<feature type="compositionally biased region" description="Low complexity" evidence="1">
    <location>
        <begin position="326"/>
        <end position="335"/>
    </location>
</feature>
<feature type="region of interest" description="Disordered" evidence="1">
    <location>
        <begin position="112"/>
        <end position="140"/>
    </location>
</feature>
<feature type="region of interest" description="Disordered" evidence="1">
    <location>
        <begin position="209"/>
        <end position="280"/>
    </location>
</feature>
<dbReference type="EMBL" id="JAPFFF010000009">
    <property type="protein sequence ID" value="KAK8883244.1"/>
    <property type="molecule type" value="Genomic_DNA"/>
</dbReference>
<evidence type="ECO:0000313" key="2">
    <source>
        <dbReference type="EMBL" id="KAK8883244.1"/>
    </source>
</evidence>
<proteinExistence type="predicted"/>
<feature type="compositionally biased region" description="Low complexity" evidence="1">
    <location>
        <begin position="222"/>
        <end position="231"/>
    </location>
</feature>
<evidence type="ECO:0000256" key="1">
    <source>
        <dbReference type="SAM" id="MobiDB-lite"/>
    </source>
</evidence>
<gene>
    <name evidence="2" type="ORF">M9Y10_045895</name>
</gene>
<protein>
    <submittedName>
        <fullName evidence="2">Uncharacterized protein</fullName>
    </submittedName>
</protein>
<feature type="region of interest" description="Disordered" evidence="1">
    <location>
        <begin position="314"/>
        <end position="411"/>
    </location>
</feature>
<accession>A0ABR2JWK0</accession>